<evidence type="ECO:0000313" key="2">
    <source>
        <dbReference type="Proteomes" id="UP000024635"/>
    </source>
</evidence>
<organism evidence="1 2">
    <name type="scientific">Ancylostoma ceylanicum</name>
    <dbReference type="NCBI Taxonomy" id="53326"/>
    <lineage>
        <taxon>Eukaryota</taxon>
        <taxon>Metazoa</taxon>
        <taxon>Ecdysozoa</taxon>
        <taxon>Nematoda</taxon>
        <taxon>Chromadorea</taxon>
        <taxon>Rhabditida</taxon>
        <taxon>Rhabditina</taxon>
        <taxon>Rhabditomorpha</taxon>
        <taxon>Strongyloidea</taxon>
        <taxon>Ancylostomatidae</taxon>
        <taxon>Ancylostomatinae</taxon>
        <taxon>Ancylostoma</taxon>
    </lineage>
</organism>
<dbReference type="Proteomes" id="UP000024635">
    <property type="component" value="Unassembled WGS sequence"/>
</dbReference>
<sequence>MAHALSISARYRRTSTWTFVFLLIFDLQITLVRTTRLICDSSIFSLQGISVVFAEIAAAKDAETIHLNFNLTTLPNVFFLPDNEASTGTNGIQIRPILRYEAVESRGVLY</sequence>
<name>A0A016W228_9BILA</name>
<proteinExistence type="predicted"/>
<gene>
    <name evidence="1" type="primary">Acey_s0002.g904</name>
    <name evidence="1" type="ORF">Y032_0002g904</name>
</gene>
<protein>
    <submittedName>
        <fullName evidence="1">Uncharacterized protein</fullName>
    </submittedName>
</protein>
<reference evidence="2" key="1">
    <citation type="journal article" date="2015" name="Nat. Genet.">
        <title>The genome and transcriptome of the zoonotic hookworm Ancylostoma ceylanicum identify infection-specific gene families.</title>
        <authorList>
            <person name="Schwarz E.M."/>
            <person name="Hu Y."/>
            <person name="Antoshechkin I."/>
            <person name="Miller M.M."/>
            <person name="Sternberg P.W."/>
            <person name="Aroian R.V."/>
        </authorList>
    </citation>
    <scope>NUCLEOTIDE SEQUENCE</scope>
    <source>
        <strain evidence="2">HY135</strain>
    </source>
</reference>
<evidence type="ECO:0000313" key="1">
    <source>
        <dbReference type="EMBL" id="EYC33626.1"/>
    </source>
</evidence>
<keyword evidence="2" id="KW-1185">Reference proteome</keyword>
<dbReference type="EMBL" id="JARK01001338">
    <property type="protein sequence ID" value="EYC33626.1"/>
    <property type="molecule type" value="Genomic_DNA"/>
</dbReference>
<accession>A0A016W228</accession>
<comment type="caution">
    <text evidence="1">The sequence shown here is derived from an EMBL/GenBank/DDBJ whole genome shotgun (WGS) entry which is preliminary data.</text>
</comment>
<dbReference type="AlphaFoldDB" id="A0A016W228"/>